<accession>A0A154QKV9</accession>
<dbReference type="GO" id="GO:0042910">
    <property type="term" value="F:xenobiotic transmembrane transporter activity"/>
    <property type="evidence" value="ECO:0007669"/>
    <property type="project" value="TreeGrafter"/>
</dbReference>
<feature type="transmembrane region" description="Helical" evidence="8">
    <location>
        <begin position="969"/>
        <end position="988"/>
    </location>
</feature>
<feature type="transmembrane region" description="Helical" evidence="8">
    <location>
        <begin position="463"/>
        <end position="490"/>
    </location>
</feature>
<dbReference type="Gene3D" id="3.30.2090.10">
    <property type="entry name" value="Multidrug efflux transporter AcrB TolC docking domain, DN and DC subdomains"/>
    <property type="match status" value="2"/>
</dbReference>
<dbReference type="FunFam" id="1.20.1640.10:FF:000001">
    <property type="entry name" value="Efflux pump membrane transporter"/>
    <property type="match status" value="1"/>
</dbReference>
<keyword evidence="4" id="KW-0997">Cell inner membrane</keyword>
<dbReference type="Gene3D" id="1.20.1640.10">
    <property type="entry name" value="Multidrug efflux transporter AcrB transmembrane domain"/>
    <property type="match status" value="2"/>
</dbReference>
<evidence type="ECO:0000256" key="5">
    <source>
        <dbReference type="ARBA" id="ARBA00022692"/>
    </source>
</evidence>
<evidence type="ECO:0000256" key="4">
    <source>
        <dbReference type="ARBA" id="ARBA00022519"/>
    </source>
</evidence>
<dbReference type="RefSeq" id="WP_008437730.1">
    <property type="nucleotide sequence ID" value="NZ_LVJS01000018.1"/>
</dbReference>
<dbReference type="InterPro" id="IPR027463">
    <property type="entry name" value="AcrB_DN_DC_subdom"/>
</dbReference>
<keyword evidence="3" id="KW-1003">Cell membrane</keyword>
<dbReference type="AlphaFoldDB" id="A0A154QKV9"/>
<dbReference type="SUPFAM" id="SSF82866">
    <property type="entry name" value="Multidrug efflux transporter AcrB transmembrane domain"/>
    <property type="match status" value="2"/>
</dbReference>
<evidence type="ECO:0000256" key="7">
    <source>
        <dbReference type="ARBA" id="ARBA00023136"/>
    </source>
</evidence>
<feature type="transmembrane region" description="Helical" evidence="8">
    <location>
        <begin position="431"/>
        <end position="451"/>
    </location>
</feature>
<name>A0A154QKV9_9GAMM</name>
<reference evidence="9 10" key="1">
    <citation type="journal article" date="2016" name="MBio">
        <title>Lateral Gene Transfer in a Heavy Metal-Contaminated-Groundwater Microbial Community.</title>
        <authorList>
            <person name="Hemme C.L."/>
            <person name="Green S.J."/>
            <person name="Rishishwar L."/>
            <person name="Prakash O."/>
            <person name="Pettenato A."/>
            <person name="Chakraborty R."/>
            <person name="Deutschbauer A.M."/>
            <person name="Van Nostrand J.D."/>
            <person name="Wu L."/>
            <person name="He Z."/>
            <person name="Jordan I.K."/>
            <person name="Hazen T.C."/>
            <person name="Arkin A.P."/>
            <person name="Kostka J.E."/>
            <person name="Zhou J."/>
        </authorList>
    </citation>
    <scope>NUCLEOTIDE SEQUENCE [LARGE SCALE GENOMIC DNA]</scope>
    <source>
        <strain evidence="9 10">FW104-T7</strain>
    </source>
</reference>
<evidence type="ECO:0000313" key="10">
    <source>
        <dbReference type="Proteomes" id="UP000076131"/>
    </source>
</evidence>
<evidence type="ECO:0000313" key="9">
    <source>
        <dbReference type="EMBL" id="KZC24859.1"/>
    </source>
</evidence>
<feature type="transmembrane region" description="Helical" evidence="8">
    <location>
        <begin position="12"/>
        <end position="32"/>
    </location>
</feature>
<dbReference type="PANTHER" id="PTHR32063:SF34">
    <property type="entry name" value="MULTIDRUG RESISTANCE PROTEIN MDTC"/>
    <property type="match status" value="1"/>
</dbReference>
<protein>
    <submittedName>
        <fullName evidence="9">Acriflavin resistance protein</fullName>
    </submittedName>
</protein>
<gene>
    <name evidence="9" type="ORF">RHOFW104T7_06610</name>
</gene>
<evidence type="ECO:0000256" key="2">
    <source>
        <dbReference type="ARBA" id="ARBA00022448"/>
    </source>
</evidence>
<dbReference type="Gene3D" id="3.30.70.1320">
    <property type="entry name" value="Multidrug efflux transporter AcrB pore domain like"/>
    <property type="match status" value="1"/>
</dbReference>
<dbReference type="SUPFAM" id="SSF82714">
    <property type="entry name" value="Multidrug efflux transporter AcrB TolC docking domain, DN and DC subdomains"/>
    <property type="match status" value="2"/>
</dbReference>
<dbReference type="STRING" id="416169.RHOFW104T7_06610"/>
<dbReference type="PRINTS" id="PR00702">
    <property type="entry name" value="ACRIFLAVINRP"/>
</dbReference>
<feature type="transmembrane region" description="Helical" evidence="8">
    <location>
        <begin position="922"/>
        <end position="948"/>
    </location>
</feature>
<dbReference type="PANTHER" id="PTHR32063">
    <property type="match status" value="1"/>
</dbReference>
<dbReference type="Proteomes" id="UP000076131">
    <property type="component" value="Unassembled WGS sequence"/>
</dbReference>
<feature type="transmembrane region" description="Helical" evidence="8">
    <location>
        <begin position="1000"/>
        <end position="1027"/>
    </location>
</feature>
<feature type="transmembrane region" description="Helical" evidence="8">
    <location>
        <begin position="870"/>
        <end position="889"/>
    </location>
</feature>
<feature type="transmembrane region" description="Helical" evidence="8">
    <location>
        <begin position="334"/>
        <end position="353"/>
    </location>
</feature>
<dbReference type="Gene3D" id="3.30.70.1440">
    <property type="entry name" value="Multidrug efflux transporter AcrB pore domain"/>
    <property type="match status" value="1"/>
</dbReference>
<comment type="subcellular location">
    <subcellularLocation>
        <location evidence="1">Cell inner membrane</location>
        <topology evidence="1">Multi-pass membrane protein</topology>
    </subcellularLocation>
</comment>
<keyword evidence="2" id="KW-0813">Transport</keyword>
<evidence type="ECO:0000256" key="6">
    <source>
        <dbReference type="ARBA" id="ARBA00022989"/>
    </source>
</evidence>
<dbReference type="eggNOG" id="COG0841">
    <property type="taxonomic scope" value="Bacteria"/>
</dbReference>
<feature type="transmembrane region" description="Helical" evidence="8">
    <location>
        <begin position="360"/>
        <end position="381"/>
    </location>
</feature>
<evidence type="ECO:0000256" key="1">
    <source>
        <dbReference type="ARBA" id="ARBA00004429"/>
    </source>
</evidence>
<keyword evidence="7 8" id="KW-0472">Membrane</keyword>
<dbReference type="InterPro" id="IPR001036">
    <property type="entry name" value="Acrflvin-R"/>
</dbReference>
<dbReference type="Gene3D" id="3.30.70.1430">
    <property type="entry name" value="Multidrug efflux transporter AcrB pore domain"/>
    <property type="match status" value="2"/>
</dbReference>
<keyword evidence="10" id="KW-1185">Reference proteome</keyword>
<organism evidence="9 10">
    <name type="scientific">Rhodanobacter thiooxydans</name>
    <dbReference type="NCBI Taxonomy" id="416169"/>
    <lineage>
        <taxon>Bacteria</taxon>
        <taxon>Pseudomonadati</taxon>
        <taxon>Pseudomonadota</taxon>
        <taxon>Gammaproteobacteria</taxon>
        <taxon>Lysobacterales</taxon>
        <taxon>Rhodanobacteraceae</taxon>
        <taxon>Rhodanobacter</taxon>
    </lineage>
</organism>
<comment type="caution">
    <text evidence="9">The sequence shown here is derived from an EMBL/GenBank/DDBJ whole genome shotgun (WGS) entry which is preliminary data.</text>
</comment>
<dbReference type="EMBL" id="LVJS01000018">
    <property type="protein sequence ID" value="KZC24859.1"/>
    <property type="molecule type" value="Genomic_DNA"/>
</dbReference>
<dbReference type="SUPFAM" id="SSF82693">
    <property type="entry name" value="Multidrug efflux transporter AcrB pore domain, PN1, PN2, PC1 and PC2 subdomains"/>
    <property type="match status" value="3"/>
</dbReference>
<feature type="transmembrane region" description="Helical" evidence="8">
    <location>
        <begin position="537"/>
        <end position="559"/>
    </location>
</feature>
<evidence type="ECO:0000256" key="8">
    <source>
        <dbReference type="SAM" id="Phobius"/>
    </source>
</evidence>
<proteinExistence type="predicted"/>
<keyword evidence="6 8" id="KW-1133">Transmembrane helix</keyword>
<keyword evidence="5 8" id="KW-0812">Transmembrane</keyword>
<dbReference type="Pfam" id="PF00873">
    <property type="entry name" value="ACR_tran"/>
    <property type="match status" value="1"/>
</dbReference>
<evidence type="ECO:0000256" key="3">
    <source>
        <dbReference type="ARBA" id="ARBA00022475"/>
    </source>
</evidence>
<sequence>MNIFAPLIRRPVGTSLLALGLMLAGLWAYLLLGVAALPSLDFPGVYVVASQPGASAQTMANTVLAPLERHLGRIPGVDEMYGNASEGQASVMVRFTFDRTADSAARDVQAAINAAAVDLPTGMPSLPQYFKFDTSQIPILFLTLTSTGVPQDQLFDLADTMLKPAVAQIDGVAQVQVFGGTPHAVRIELDNGALAAKGLTTNDVANALRAANVTSPQGTLSDGHTQMTVSASDSLQTPAEFARLLISVKNGTPVRLSDVARVYSGQQDEYQAAWFNDARAVGLQISKRPEANAVATVEAIRARLPQLRASLPSSVTMTPVFDLTQTTKSALHEVQVALLISIAMVVLVMLVFLRRLRPTLIATLSVPLSLAGAFVVMWTLGYTLNTLSLVALVLCIGFVVDDAIVVIENIVRHMERGEPPMEAALAGVREIGFTVVSITLSLVAVFAPLLFGNNMLIMLLREFSVTLTAAVVISALVSLTLTPALCAWMLTHEPEHARSPGRIERAVENFDRKLLHVYERALDWAMHHRRIMRWQPLTLLILTFVLGFAVAKTAGGTFMPDEDTGQLQVDISADANISPAELTARALAVAKIMQADPAVLDQLTMLGRNGGDGGAVGNNAQMFVDLKPRGSAPGERREGIKQVVERLSKQYDKLANVKVSVSAAQFLSGGGSGDKGGQYEFQLVSSNGGDLQPWVLKMVRQLRTMKEFRDVSSNFDQVGKQQLLKIDREAAARLHVGVGTIDSALYNAFGQRQVSQIYSDINQYAVVLSTGASERVSPESLLNVRVRNEQGRMIPLSALATIKPNMSPLRIRHHNQLEAATIGYNLAKDVTQDVGVKLVEQAAYAARLPAGMRVDFTGANQRLKQAQSNGMVLLLGSILAMYIVLGILYESLGHPLTILSTLPAAGAGAFLAMLVTQTQISLMAIIAVLMLIGIVKKNAILMVDFALVAERERGLPAPEAIREAALVRFRPITMTTLVAMGAALPLAIGFGIGSEMRQPLGIAIVGGLLVSQLLTLLSTPAIYLWNYDRKIRKAARKERKAQKKRFKALGVQAAS</sequence>
<dbReference type="GO" id="GO:0005886">
    <property type="term" value="C:plasma membrane"/>
    <property type="evidence" value="ECO:0007669"/>
    <property type="project" value="UniProtKB-SubCell"/>
</dbReference>